<dbReference type="PANTHER" id="PTHR32309:SF13">
    <property type="entry name" value="FERRIC ENTEROBACTIN TRANSPORT PROTEIN FEPE"/>
    <property type="match status" value="1"/>
</dbReference>
<feature type="transmembrane region" description="Helical" evidence="6">
    <location>
        <begin position="29"/>
        <end position="47"/>
    </location>
</feature>
<evidence type="ECO:0000256" key="2">
    <source>
        <dbReference type="ARBA" id="ARBA00022475"/>
    </source>
</evidence>
<name>R9WM58_HAEPA</name>
<evidence type="ECO:0000259" key="7">
    <source>
        <dbReference type="Pfam" id="PF02706"/>
    </source>
</evidence>
<keyword evidence="2" id="KW-1003">Cell membrane</keyword>
<organism evidence="8">
    <name type="scientific">Haemophilus parainfluenzae</name>
    <dbReference type="NCBI Taxonomy" id="729"/>
    <lineage>
        <taxon>Bacteria</taxon>
        <taxon>Pseudomonadati</taxon>
        <taxon>Pseudomonadota</taxon>
        <taxon>Gammaproteobacteria</taxon>
        <taxon>Pasteurellales</taxon>
        <taxon>Pasteurellaceae</taxon>
        <taxon>Haemophilus</taxon>
    </lineage>
</organism>
<evidence type="ECO:0000256" key="3">
    <source>
        <dbReference type="ARBA" id="ARBA00022692"/>
    </source>
</evidence>
<dbReference type="GO" id="GO:0004713">
    <property type="term" value="F:protein tyrosine kinase activity"/>
    <property type="evidence" value="ECO:0007669"/>
    <property type="project" value="TreeGrafter"/>
</dbReference>
<evidence type="ECO:0000256" key="1">
    <source>
        <dbReference type="ARBA" id="ARBA00004651"/>
    </source>
</evidence>
<feature type="domain" description="Polysaccharide chain length determinant N-terminal" evidence="7">
    <location>
        <begin position="13"/>
        <end position="115"/>
    </location>
</feature>
<keyword evidence="4 6" id="KW-1133">Transmembrane helix</keyword>
<sequence length="380" mass="42711">MSDSRYQKLNESDEIALVELVKNLWKKKLWIILSAFVCTTIAVGYAFTAKEQWTSKSVVIAPKAANLGDYLSFRSEYASILDIKDFSQDKVSEKVFNDFKTALFSRSLKEAFFSQSAWFNTYAAKNANSEEAKQKLLSNFIDKNLIITIPDPKKDPNSIGVNVSFAAETPKEAQDVLLDYIQFVNQWVVIQNKKDFLADISVVGGGLEIQKNKIKQDAENARQIQSENLTTALDIAKSAGIKDYSKSLIGNISLLEVSLGDTRVPSTDSKLSDGTYLFMLGEQYLQAQVNILKNAPLVYPLNYYNIEKQANLLSELEKKVEKESAVSGYDYLSSPDYPVVKDKPNKILISLIGFILGLLVSILYIVLKVFLMTLFYEENK</sequence>
<dbReference type="SUPFAM" id="SSF160355">
    <property type="entry name" value="Bacterial polysaccharide co-polymerase-like"/>
    <property type="match status" value="1"/>
</dbReference>
<evidence type="ECO:0000313" key="8">
    <source>
        <dbReference type="EMBL" id="AGO01080.1"/>
    </source>
</evidence>
<comment type="subcellular location">
    <subcellularLocation>
        <location evidence="1">Cell membrane</location>
        <topology evidence="1">Multi-pass membrane protein</topology>
    </subcellularLocation>
</comment>
<keyword evidence="3 6" id="KW-0812">Transmembrane</keyword>
<dbReference type="InterPro" id="IPR003856">
    <property type="entry name" value="LPS_length_determ_N"/>
</dbReference>
<dbReference type="PANTHER" id="PTHR32309">
    <property type="entry name" value="TYROSINE-PROTEIN KINASE"/>
    <property type="match status" value="1"/>
</dbReference>
<dbReference type="Pfam" id="PF02706">
    <property type="entry name" value="Wzz"/>
    <property type="match status" value="1"/>
</dbReference>
<protein>
    <submittedName>
        <fullName evidence="8">Wzz</fullName>
    </submittedName>
</protein>
<evidence type="ECO:0000256" key="5">
    <source>
        <dbReference type="ARBA" id="ARBA00023136"/>
    </source>
</evidence>
<evidence type="ECO:0000256" key="6">
    <source>
        <dbReference type="SAM" id="Phobius"/>
    </source>
</evidence>
<accession>R9WM58</accession>
<dbReference type="InterPro" id="IPR050445">
    <property type="entry name" value="Bact_polysacc_biosynth/exp"/>
</dbReference>
<reference evidence="8" key="1">
    <citation type="journal article" date="2013" name="Int. J. Med. Microbiol.">
        <title>Haemophilus parainfluenzae expresses diverse lipopolysaccharide O-antigens using ABC transporter and Wzy polymerase-dependent mechanisms.</title>
        <authorList>
            <person name="Young R.E."/>
            <person name="Twelkmeyer B."/>
            <person name="Vitiazeva V."/>
            <person name="Power P.M."/>
            <person name="Schweda E.K."/>
            <person name="Hood D.W."/>
        </authorList>
    </citation>
    <scope>NUCLEOTIDE SEQUENCE</scope>
    <source>
        <strain evidence="8">20</strain>
    </source>
</reference>
<dbReference type="AlphaFoldDB" id="R9WM58"/>
<dbReference type="EMBL" id="KC759396">
    <property type="protein sequence ID" value="AGO01080.1"/>
    <property type="molecule type" value="Genomic_DNA"/>
</dbReference>
<reference evidence="8" key="2">
    <citation type="submission" date="2013-03" db="EMBL/GenBank/DDBJ databases">
        <authorList>
            <person name="Young R.E.B."/>
            <person name="Hood D.W."/>
        </authorList>
    </citation>
    <scope>NUCLEOTIDE SEQUENCE</scope>
    <source>
        <strain evidence="8">20</strain>
    </source>
</reference>
<dbReference type="GO" id="GO:0005886">
    <property type="term" value="C:plasma membrane"/>
    <property type="evidence" value="ECO:0007669"/>
    <property type="project" value="UniProtKB-SubCell"/>
</dbReference>
<dbReference type="Gene3D" id="3.30.1890.10">
    <property type="entry name" value="FepE-like"/>
    <property type="match status" value="1"/>
</dbReference>
<proteinExistence type="predicted"/>
<keyword evidence="5 6" id="KW-0472">Membrane</keyword>
<gene>
    <name evidence="8" type="primary">wzz</name>
</gene>
<evidence type="ECO:0000256" key="4">
    <source>
        <dbReference type="ARBA" id="ARBA00022989"/>
    </source>
</evidence>
<feature type="transmembrane region" description="Helical" evidence="6">
    <location>
        <begin position="347"/>
        <end position="376"/>
    </location>
</feature>